<dbReference type="CDD" id="cd03255">
    <property type="entry name" value="ABC_MJ0796_LolCDE_FtsE"/>
    <property type="match status" value="1"/>
</dbReference>
<accession>R4KIR0</accession>
<feature type="domain" description="ABC transporter" evidence="4">
    <location>
        <begin position="2"/>
        <end position="226"/>
    </location>
</feature>
<dbReference type="HOGENOM" id="CLU_000604_1_22_9"/>
<keyword evidence="3" id="KW-0067">ATP-binding</keyword>
<dbReference type="KEGG" id="cpas:Clopa_4817"/>
<organism evidence="5 6">
    <name type="scientific">Clostridium pasteurianum BC1</name>
    <dbReference type="NCBI Taxonomy" id="86416"/>
    <lineage>
        <taxon>Bacteria</taxon>
        <taxon>Bacillati</taxon>
        <taxon>Bacillota</taxon>
        <taxon>Clostridia</taxon>
        <taxon>Eubacteriales</taxon>
        <taxon>Clostridiaceae</taxon>
        <taxon>Clostridium</taxon>
    </lineage>
</organism>
<evidence type="ECO:0000259" key="4">
    <source>
        <dbReference type="PROSITE" id="PS50893"/>
    </source>
</evidence>
<dbReference type="SMART" id="SM00382">
    <property type="entry name" value="AAA"/>
    <property type="match status" value="1"/>
</dbReference>
<name>R4KIR0_CLOPA</name>
<evidence type="ECO:0000256" key="1">
    <source>
        <dbReference type="ARBA" id="ARBA00022448"/>
    </source>
</evidence>
<dbReference type="InterPro" id="IPR003439">
    <property type="entry name" value="ABC_transporter-like_ATP-bd"/>
</dbReference>
<dbReference type="Pfam" id="PF00005">
    <property type="entry name" value="ABC_tran"/>
    <property type="match status" value="1"/>
</dbReference>
<keyword evidence="2" id="KW-0547">Nucleotide-binding</keyword>
<dbReference type="InterPro" id="IPR017871">
    <property type="entry name" value="ABC_transporter-like_CS"/>
</dbReference>
<evidence type="ECO:0000256" key="3">
    <source>
        <dbReference type="ARBA" id="ARBA00022840"/>
    </source>
</evidence>
<sequence length="226" mass="24864">MIEVKNLSKIYTMGKEKVYALDNISLSIKDGEFAAIVGPSGSGKSTLMNILGCLDVPTQGNYILDGKPVESLNDDQLAEIRNEKIGFIFQRYNLLTKLNVYENVEIPLIYLGLNSGERKQRVIDALEQVGLSTRTHHKPTELSGGQQQRVSIARALATNPSLIMADEPTGALDSKTGKEVLALLQDLHKTGRTIVLITHDLAIAEKAERRIQVKDGHIISDDGRNM</sequence>
<dbReference type="SUPFAM" id="SSF52540">
    <property type="entry name" value="P-loop containing nucleoside triphosphate hydrolases"/>
    <property type="match status" value="1"/>
</dbReference>
<dbReference type="STRING" id="86416.Clopa_4817"/>
<dbReference type="RefSeq" id="WP_015617766.1">
    <property type="nucleotide sequence ID" value="NC_021182.1"/>
</dbReference>
<dbReference type="InterPro" id="IPR017911">
    <property type="entry name" value="MacB-like_ATP-bd"/>
</dbReference>
<dbReference type="PANTHER" id="PTHR24220">
    <property type="entry name" value="IMPORT ATP-BINDING PROTEIN"/>
    <property type="match status" value="1"/>
</dbReference>
<dbReference type="PROSITE" id="PS00211">
    <property type="entry name" value="ABC_TRANSPORTER_1"/>
    <property type="match status" value="1"/>
</dbReference>
<dbReference type="AlphaFoldDB" id="R4KIR0"/>
<dbReference type="EMBL" id="CP003261">
    <property type="protein sequence ID" value="AGK99500.1"/>
    <property type="molecule type" value="Genomic_DNA"/>
</dbReference>
<dbReference type="GO" id="GO:0022857">
    <property type="term" value="F:transmembrane transporter activity"/>
    <property type="evidence" value="ECO:0007669"/>
    <property type="project" value="TreeGrafter"/>
</dbReference>
<dbReference type="InterPro" id="IPR027417">
    <property type="entry name" value="P-loop_NTPase"/>
</dbReference>
<keyword evidence="1" id="KW-0813">Transport</keyword>
<dbReference type="Gene3D" id="3.40.50.300">
    <property type="entry name" value="P-loop containing nucleotide triphosphate hydrolases"/>
    <property type="match status" value="1"/>
</dbReference>
<evidence type="ECO:0000256" key="2">
    <source>
        <dbReference type="ARBA" id="ARBA00022741"/>
    </source>
</evidence>
<gene>
    <name evidence="5" type="ORF">Clopa_4817</name>
</gene>
<dbReference type="InterPro" id="IPR003593">
    <property type="entry name" value="AAA+_ATPase"/>
</dbReference>
<dbReference type="PANTHER" id="PTHR24220:SF692">
    <property type="entry name" value="ABC TRANSPORTER DOMAIN-CONTAINING PROTEIN"/>
    <property type="match status" value="1"/>
</dbReference>
<dbReference type="GO" id="GO:0005524">
    <property type="term" value="F:ATP binding"/>
    <property type="evidence" value="ECO:0007669"/>
    <property type="project" value="UniProtKB-KW"/>
</dbReference>
<dbReference type="PROSITE" id="PS50893">
    <property type="entry name" value="ABC_TRANSPORTER_2"/>
    <property type="match status" value="1"/>
</dbReference>
<dbReference type="GO" id="GO:0005886">
    <property type="term" value="C:plasma membrane"/>
    <property type="evidence" value="ECO:0007669"/>
    <property type="project" value="TreeGrafter"/>
</dbReference>
<dbReference type="InterPro" id="IPR015854">
    <property type="entry name" value="ABC_transpr_LolD-like"/>
</dbReference>
<dbReference type="eggNOG" id="COG1136">
    <property type="taxonomic scope" value="Bacteria"/>
</dbReference>
<evidence type="ECO:0000313" key="5">
    <source>
        <dbReference type="EMBL" id="AGK99500.1"/>
    </source>
</evidence>
<dbReference type="OrthoDB" id="9802264at2"/>
<dbReference type="Proteomes" id="UP000013523">
    <property type="component" value="Chromosome"/>
</dbReference>
<dbReference type="FunFam" id="3.40.50.300:FF:000032">
    <property type="entry name" value="Export ABC transporter ATP-binding protein"/>
    <property type="match status" value="1"/>
</dbReference>
<proteinExistence type="predicted"/>
<dbReference type="GO" id="GO:0098796">
    <property type="term" value="C:membrane protein complex"/>
    <property type="evidence" value="ECO:0007669"/>
    <property type="project" value="UniProtKB-ARBA"/>
</dbReference>
<protein>
    <submittedName>
        <fullName evidence="5">ABC-type antimicrobial peptide transport system, ATPase component</fullName>
    </submittedName>
</protein>
<dbReference type="GO" id="GO:0016887">
    <property type="term" value="F:ATP hydrolysis activity"/>
    <property type="evidence" value="ECO:0007669"/>
    <property type="project" value="InterPro"/>
</dbReference>
<dbReference type="PATRIC" id="fig|86416.3.peg.4810"/>
<keyword evidence="6" id="KW-1185">Reference proteome</keyword>
<reference evidence="5 6" key="1">
    <citation type="submission" date="2012-01" db="EMBL/GenBank/DDBJ databases">
        <title>Complete sequence of chromosome of Clostridium pasteurianum BC1.</title>
        <authorList>
            <consortium name="US DOE Joint Genome Institute"/>
            <person name="Lucas S."/>
            <person name="Han J."/>
            <person name="Lapidus A."/>
            <person name="Cheng J.-F."/>
            <person name="Goodwin L."/>
            <person name="Pitluck S."/>
            <person name="Peters L."/>
            <person name="Mikhailova N."/>
            <person name="Teshima H."/>
            <person name="Detter J.C."/>
            <person name="Han C."/>
            <person name="Tapia R."/>
            <person name="Land M."/>
            <person name="Hauser L."/>
            <person name="Kyrpides N."/>
            <person name="Ivanova N."/>
            <person name="Pagani I."/>
            <person name="Dunn J."/>
            <person name="Taghavi S."/>
            <person name="Francis A."/>
            <person name="van der Lelie D."/>
            <person name="Woyke T."/>
        </authorList>
    </citation>
    <scope>NUCLEOTIDE SEQUENCE [LARGE SCALE GENOMIC DNA]</scope>
    <source>
        <strain evidence="5 6">BC1</strain>
    </source>
</reference>
<evidence type="ECO:0000313" key="6">
    <source>
        <dbReference type="Proteomes" id="UP000013523"/>
    </source>
</evidence>